<dbReference type="GeneID" id="89929438"/>
<feature type="region of interest" description="Disordered" evidence="1">
    <location>
        <begin position="1"/>
        <end position="59"/>
    </location>
</feature>
<dbReference type="RefSeq" id="XP_064656443.1">
    <property type="nucleotide sequence ID" value="XM_064805338.1"/>
</dbReference>
<proteinExistence type="predicted"/>
<feature type="compositionally biased region" description="Basic and acidic residues" evidence="1">
    <location>
        <begin position="8"/>
        <end position="17"/>
    </location>
</feature>
<dbReference type="EMBL" id="JAVRRT010000013">
    <property type="protein sequence ID" value="KAK5166561.1"/>
    <property type="molecule type" value="Genomic_DNA"/>
</dbReference>
<protein>
    <submittedName>
        <fullName evidence="2">Uncharacterized protein</fullName>
    </submittedName>
</protein>
<gene>
    <name evidence="2" type="ORF">LTR77_008104</name>
</gene>
<evidence type="ECO:0000256" key="1">
    <source>
        <dbReference type="SAM" id="MobiDB-lite"/>
    </source>
</evidence>
<dbReference type="Proteomes" id="UP001337655">
    <property type="component" value="Unassembled WGS sequence"/>
</dbReference>
<comment type="caution">
    <text evidence="2">The sequence shown here is derived from an EMBL/GenBank/DDBJ whole genome shotgun (WGS) entry which is preliminary data.</text>
</comment>
<name>A0AAV9P2A6_9PEZI</name>
<feature type="compositionally biased region" description="Polar residues" evidence="1">
    <location>
        <begin position="49"/>
        <end position="59"/>
    </location>
</feature>
<reference evidence="2 3" key="1">
    <citation type="submission" date="2023-08" db="EMBL/GenBank/DDBJ databases">
        <title>Black Yeasts Isolated from many extreme environments.</title>
        <authorList>
            <person name="Coleine C."/>
            <person name="Stajich J.E."/>
            <person name="Selbmann L."/>
        </authorList>
    </citation>
    <scope>NUCLEOTIDE SEQUENCE [LARGE SCALE GENOMIC DNA]</scope>
    <source>
        <strain evidence="2 3">CCFEE 5935</strain>
    </source>
</reference>
<evidence type="ECO:0000313" key="2">
    <source>
        <dbReference type="EMBL" id="KAK5166561.1"/>
    </source>
</evidence>
<accession>A0AAV9P2A6</accession>
<dbReference type="AlphaFoldDB" id="A0AAV9P2A6"/>
<sequence length="59" mass="6583">MDVVDASFSKRFDEQHATHSSSVPMIKQPAEEEQAQSTEKKTKVDPMPWSSSSAEDTEV</sequence>
<evidence type="ECO:0000313" key="3">
    <source>
        <dbReference type="Proteomes" id="UP001337655"/>
    </source>
</evidence>
<organism evidence="2 3">
    <name type="scientific">Saxophila tyrrhenica</name>
    <dbReference type="NCBI Taxonomy" id="1690608"/>
    <lineage>
        <taxon>Eukaryota</taxon>
        <taxon>Fungi</taxon>
        <taxon>Dikarya</taxon>
        <taxon>Ascomycota</taxon>
        <taxon>Pezizomycotina</taxon>
        <taxon>Dothideomycetes</taxon>
        <taxon>Dothideomycetidae</taxon>
        <taxon>Mycosphaerellales</taxon>
        <taxon>Extremaceae</taxon>
        <taxon>Saxophila</taxon>
    </lineage>
</organism>
<keyword evidence="3" id="KW-1185">Reference proteome</keyword>